<accession>A0ABY4CSE0</accession>
<gene>
    <name evidence="3" type="ORF">MTX78_13690</name>
</gene>
<dbReference type="InterPro" id="IPR036869">
    <property type="entry name" value="J_dom_sf"/>
</dbReference>
<keyword evidence="1" id="KW-0175">Coiled coil</keyword>
<dbReference type="SUPFAM" id="SSF46565">
    <property type="entry name" value="Chaperone J-domain"/>
    <property type="match status" value="1"/>
</dbReference>
<dbReference type="Proteomes" id="UP000831113">
    <property type="component" value="Chromosome"/>
</dbReference>
<reference evidence="3 4" key="1">
    <citation type="submission" date="2022-03" db="EMBL/GenBank/DDBJ databases">
        <title>Hymenobactersp. isolated from the air.</title>
        <authorList>
            <person name="Won M."/>
            <person name="Kwon S.-W."/>
        </authorList>
    </citation>
    <scope>NUCLEOTIDE SEQUENCE [LARGE SCALE GENOMIC DNA]</scope>
    <source>
        <strain evidence="3 4">KACC 21982</strain>
    </source>
</reference>
<dbReference type="Gene3D" id="1.10.287.110">
    <property type="entry name" value="DnaJ domain"/>
    <property type="match status" value="1"/>
</dbReference>
<evidence type="ECO:0000256" key="2">
    <source>
        <dbReference type="SAM" id="MobiDB-lite"/>
    </source>
</evidence>
<keyword evidence="4" id="KW-1185">Reference proteome</keyword>
<evidence type="ECO:0000313" key="3">
    <source>
        <dbReference type="EMBL" id="UOG73175.1"/>
    </source>
</evidence>
<evidence type="ECO:0000256" key="1">
    <source>
        <dbReference type="SAM" id="Coils"/>
    </source>
</evidence>
<organism evidence="3 4">
    <name type="scientific">Hymenobacter tibetensis</name>
    <dbReference type="NCBI Taxonomy" id="497967"/>
    <lineage>
        <taxon>Bacteria</taxon>
        <taxon>Pseudomonadati</taxon>
        <taxon>Bacteroidota</taxon>
        <taxon>Cytophagia</taxon>
        <taxon>Cytophagales</taxon>
        <taxon>Hymenobacteraceae</taxon>
        <taxon>Hymenobacter</taxon>
    </lineage>
</organism>
<dbReference type="EMBL" id="CP094669">
    <property type="protein sequence ID" value="UOG73175.1"/>
    <property type="molecule type" value="Genomic_DNA"/>
</dbReference>
<feature type="region of interest" description="Disordered" evidence="2">
    <location>
        <begin position="1"/>
        <end position="30"/>
    </location>
</feature>
<name>A0ABY4CSE0_9BACT</name>
<protein>
    <submittedName>
        <fullName evidence="3">J domain-containing protein</fullName>
    </submittedName>
</protein>
<dbReference type="RefSeq" id="WP_243795154.1">
    <property type="nucleotide sequence ID" value="NZ_CP094669.1"/>
</dbReference>
<proteinExistence type="predicted"/>
<evidence type="ECO:0000313" key="4">
    <source>
        <dbReference type="Proteomes" id="UP000831113"/>
    </source>
</evidence>
<sequence>MNLHNPATDLPAANSLPTLAPAEAPGTPAQQAFREAVQQVEGLRQRLREVQQEQAEARRRYWQQVGPGARAVVEARRALFAPLEDALLLPYFSRKEERQITEFIVGNARSLHTRFGEDTADIVLKYAPSRRAAAEAEAEATPAEEKPIDFVPDPNSDLPPHEQAAAHARARRKTKAQKAHEIAEKAAREEQQKLLSNTKTLYRQLARTHHPDLERDPETQAQKTALMQRITEAYEANDLYTLLQLLSESGPAARADDDVLARYTQALHQQQLELKQQLNELKYGDNGFSGSTGKKREIELRELKRHLRTEADYLEHILRLIQEPEGLREVLRELSATGHDTV</sequence>
<feature type="coiled-coil region" evidence="1">
    <location>
        <begin position="33"/>
        <end position="60"/>
    </location>
</feature>